<dbReference type="GO" id="GO:0005829">
    <property type="term" value="C:cytosol"/>
    <property type="evidence" value="ECO:0007669"/>
    <property type="project" value="TreeGrafter"/>
</dbReference>
<keyword evidence="4" id="KW-1185">Reference proteome</keyword>
<evidence type="ECO:0000313" key="4">
    <source>
        <dbReference type="Proteomes" id="UP000184368"/>
    </source>
</evidence>
<evidence type="ECO:0000256" key="1">
    <source>
        <dbReference type="SAM" id="SignalP"/>
    </source>
</evidence>
<keyword evidence="1" id="KW-0732">Signal</keyword>
<proteinExistence type="predicted"/>
<dbReference type="Gene3D" id="3.40.50.1820">
    <property type="entry name" value="alpha/beta hydrolase"/>
    <property type="match status" value="1"/>
</dbReference>
<dbReference type="PROSITE" id="PS51257">
    <property type="entry name" value="PROKAR_LIPOPROTEIN"/>
    <property type="match status" value="1"/>
</dbReference>
<feature type="chain" id="PRO_5012906230" evidence="1">
    <location>
        <begin position="36"/>
        <end position="375"/>
    </location>
</feature>
<organism evidence="3 4">
    <name type="scientific">Cnuella takakiae</name>
    <dbReference type="NCBI Taxonomy" id="1302690"/>
    <lineage>
        <taxon>Bacteria</taxon>
        <taxon>Pseudomonadati</taxon>
        <taxon>Bacteroidota</taxon>
        <taxon>Chitinophagia</taxon>
        <taxon>Chitinophagales</taxon>
        <taxon>Chitinophagaceae</taxon>
        <taxon>Cnuella</taxon>
    </lineage>
</organism>
<dbReference type="PANTHER" id="PTHR23025">
    <property type="entry name" value="TRIACYLGLYCEROL LIPASE"/>
    <property type="match status" value="1"/>
</dbReference>
<evidence type="ECO:0000259" key="2">
    <source>
        <dbReference type="Pfam" id="PF07859"/>
    </source>
</evidence>
<accession>A0A1M5EPV3</accession>
<dbReference type="Pfam" id="PF07859">
    <property type="entry name" value="Abhydrolase_3"/>
    <property type="match status" value="1"/>
</dbReference>
<feature type="signal peptide" evidence="1">
    <location>
        <begin position="1"/>
        <end position="35"/>
    </location>
</feature>
<name>A0A1M5EPV3_9BACT</name>
<evidence type="ECO:0000313" key="3">
    <source>
        <dbReference type="EMBL" id="SHF81239.1"/>
    </source>
</evidence>
<reference evidence="3 4" key="1">
    <citation type="submission" date="2016-11" db="EMBL/GenBank/DDBJ databases">
        <authorList>
            <person name="Jaros S."/>
            <person name="Januszkiewicz K."/>
            <person name="Wedrychowicz H."/>
        </authorList>
    </citation>
    <scope>NUCLEOTIDE SEQUENCE [LARGE SCALE GENOMIC DNA]</scope>
    <source>
        <strain evidence="3 4">DSM 26897</strain>
    </source>
</reference>
<dbReference type="RefSeq" id="WP_216820624.1">
    <property type="nucleotide sequence ID" value="NZ_FQUO01000012.1"/>
</dbReference>
<dbReference type="InterPro" id="IPR013094">
    <property type="entry name" value="AB_hydrolase_3"/>
</dbReference>
<dbReference type="AlphaFoldDB" id="A0A1M5EPV3"/>
<sequence length="375" mass="40389">MKKHPYSQRLFGMRKGAVMMSLLLMVVAGFTACQKADYEPPAPGYESIQPSKAKPAWGPTLTQQMQAVIETLDTIAPAPIESLTPEQARLQPGPTEAVMRVMNNFRIPMPLSGVDTMGREIPVAGGTIHARVYTPRTGRSNYPLIVYYHGGGWVIATIDTYNASAQALAEKTDAVVVSVEYRKGPEFKFPTAHQDAYAAYQWAVENAASLRADSAKVATAGESAGGNLAVNVAIMARDNGYKMPRHILSVYPVASNDLSLPSKITYAAAKPLNTPMLPWFLGHYLNSMDEAANPMINLLAADVSGLPTTTIINAEIDPLETEGALLTDKMRAAGVDATRQLYTGVTHEFFGMATVVPEAKAAQDFAASRLKASLQ</sequence>
<dbReference type="PANTHER" id="PTHR23025:SF3">
    <property type="entry name" value="HORMONE-SENSITIVE LIPASE"/>
    <property type="match status" value="1"/>
</dbReference>
<dbReference type="GO" id="GO:0004806">
    <property type="term" value="F:triacylglycerol lipase activity"/>
    <property type="evidence" value="ECO:0007669"/>
    <property type="project" value="TreeGrafter"/>
</dbReference>
<dbReference type="GO" id="GO:0004771">
    <property type="term" value="F:sterol ester esterase activity"/>
    <property type="evidence" value="ECO:0007669"/>
    <property type="project" value="TreeGrafter"/>
</dbReference>
<dbReference type="GO" id="GO:0019433">
    <property type="term" value="P:triglyceride catabolic process"/>
    <property type="evidence" value="ECO:0007669"/>
    <property type="project" value="TreeGrafter"/>
</dbReference>
<dbReference type="STRING" id="1302690.BUE76_04575"/>
<gene>
    <name evidence="3" type="ORF">SAMN05444008_112135</name>
</gene>
<dbReference type="SUPFAM" id="SSF53474">
    <property type="entry name" value="alpha/beta-Hydrolases"/>
    <property type="match status" value="1"/>
</dbReference>
<protein>
    <submittedName>
        <fullName evidence="3">Acetyl esterase/lipase</fullName>
    </submittedName>
</protein>
<feature type="domain" description="Alpha/beta hydrolase fold-3" evidence="2">
    <location>
        <begin position="145"/>
        <end position="350"/>
    </location>
</feature>
<dbReference type="InterPro" id="IPR029058">
    <property type="entry name" value="AB_hydrolase_fold"/>
</dbReference>
<dbReference type="Proteomes" id="UP000184368">
    <property type="component" value="Unassembled WGS sequence"/>
</dbReference>
<dbReference type="EMBL" id="FQUO01000012">
    <property type="protein sequence ID" value="SHF81239.1"/>
    <property type="molecule type" value="Genomic_DNA"/>
</dbReference>